<dbReference type="EMBL" id="APMQ01000001">
    <property type="protein sequence ID" value="ENZ79710.1"/>
    <property type="molecule type" value="Genomic_DNA"/>
</dbReference>
<evidence type="ECO:0000313" key="2">
    <source>
        <dbReference type="Proteomes" id="UP000013280"/>
    </source>
</evidence>
<protein>
    <submittedName>
        <fullName evidence="1">Uncharacterized protein</fullName>
    </submittedName>
</protein>
<dbReference type="Proteomes" id="UP000013280">
    <property type="component" value="Unassembled WGS sequence"/>
</dbReference>
<sequence length="39" mass="4495">MQIMYLDMTLDAHSYKNSASKLHYPRAKTVDFTGYPGWG</sequence>
<accession>R0CTM4</accession>
<comment type="caution">
    <text evidence="1">The sequence shown here is derived from an EMBL/GenBank/DDBJ whole genome shotgun (WGS) entry which is preliminary data.</text>
</comment>
<dbReference type="AlphaFoldDB" id="R0CTM4"/>
<reference evidence="1 2" key="1">
    <citation type="journal article" date="2013" name="Genome Announc.">
        <title>Draft Genome Sequence for Ralstonia sp. Strain OR214, a Bacterium with Potential for Bioremediation.</title>
        <authorList>
            <person name="Utturkar S.M."/>
            <person name="Bollmann A."/>
            <person name="Brzoska R.M."/>
            <person name="Klingeman D.M."/>
            <person name="Epstein S.E."/>
            <person name="Palumbo A.V."/>
            <person name="Brown S.D."/>
        </authorList>
    </citation>
    <scope>NUCLEOTIDE SEQUENCE [LARGE SCALE GENOMIC DNA]</scope>
    <source>
        <strain evidence="1 2">OR214</strain>
    </source>
</reference>
<evidence type="ECO:0000313" key="1">
    <source>
        <dbReference type="EMBL" id="ENZ79710.1"/>
    </source>
</evidence>
<name>R0CTM4_RALPI</name>
<proteinExistence type="predicted"/>
<organism evidence="1 2">
    <name type="scientific">Ralstonia pickettii OR214</name>
    <dbReference type="NCBI Taxonomy" id="1264675"/>
    <lineage>
        <taxon>Bacteria</taxon>
        <taxon>Pseudomonadati</taxon>
        <taxon>Pseudomonadota</taxon>
        <taxon>Betaproteobacteria</taxon>
        <taxon>Burkholderiales</taxon>
        <taxon>Burkholderiaceae</taxon>
        <taxon>Ralstonia</taxon>
    </lineage>
</organism>
<gene>
    <name evidence="1" type="ORF">OR214_00129</name>
</gene>